<sequence length="128" mass="13735">MVTGLEKVTSPASQSSCTLTLVRSPSKWSGVLGLVIAEYLPSEYEIIQKPPSGHPEMCPFLSMDSLTTPTIQSTLLPTSTSQAWRPEVKPSDPSTNTKRPKRSGLSGSCCRDPVLATLVKSAERDSQG</sequence>
<evidence type="ECO:0000313" key="3">
    <source>
        <dbReference type="Proteomes" id="UP001469553"/>
    </source>
</evidence>
<dbReference type="EMBL" id="JAHRIP010068239">
    <property type="protein sequence ID" value="MEQ2308122.1"/>
    <property type="molecule type" value="Genomic_DNA"/>
</dbReference>
<evidence type="ECO:0000256" key="1">
    <source>
        <dbReference type="SAM" id="MobiDB-lite"/>
    </source>
</evidence>
<keyword evidence="3" id="KW-1185">Reference proteome</keyword>
<reference evidence="2 3" key="1">
    <citation type="submission" date="2021-06" db="EMBL/GenBank/DDBJ databases">
        <authorList>
            <person name="Palmer J.M."/>
        </authorList>
    </citation>
    <scope>NUCLEOTIDE SEQUENCE [LARGE SCALE GENOMIC DNA]</scope>
    <source>
        <strain evidence="2 3">AS_MEX2019</strain>
        <tissue evidence="2">Muscle</tissue>
    </source>
</reference>
<dbReference type="Proteomes" id="UP001469553">
    <property type="component" value="Unassembled WGS sequence"/>
</dbReference>
<name>A0ABV0ZQT0_9TELE</name>
<proteinExistence type="predicted"/>
<feature type="region of interest" description="Disordered" evidence="1">
    <location>
        <begin position="76"/>
        <end position="110"/>
    </location>
</feature>
<protein>
    <submittedName>
        <fullName evidence="2">Uncharacterized protein</fullName>
    </submittedName>
</protein>
<accession>A0ABV0ZQT0</accession>
<organism evidence="2 3">
    <name type="scientific">Ameca splendens</name>
    <dbReference type="NCBI Taxonomy" id="208324"/>
    <lineage>
        <taxon>Eukaryota</taxon>
        <taxon>Metazoa</taxon>
        <taxon>Chordata</taxon>
        <taxon>Craniata</taxon>
        <taxon>Vertebrata</taxon>
        <taxon>Euteleostomi</taxon>
        <taxon>Actinopterygii</taxon>
        <taxon>Neopterygii</taxon>
        <taxon>Teleostei</taxon>
        <taxon>Neoteleostei</taxon>
        <taxon>Acanthomorphata</taxon>
        <taxon>Ovalentaria</taxon>
        <taxon>Atherinomorphae</taxon>
        <taxon>Cyprinodontiformes</taxon>
        <taxon>Goodeidae</taxon>
        <taxon>Ameca</taxon>
    </lineage>
</organism>
<evidence type="ECO:0000313" key="2">
    <source>
        <dbReference type="EMBL" id="MEQ2308122.1"/>
    </source>
</evidence>
<gene>
    <name evidence="2" type="ORF">AMECASPLE_024885</name>
</gene>
<comment type="caution">
    <text evidence="2">The sequence shown here is derived from an EMBL/GenBank/DDBJ whole genome shotgun (WGS) entry which is preliminary data.</text>
</comment>